<gene>
    <name evidence="4" type="ORF">K1I37_16990</name>
</gene>
<feature type="domain" description="YknX-like beta-barrel" evidence="3">
    <location>
        <begin position="208"/>
        <end position="255"/>
    </location>
</feature>
<name>T0D5S1_ALIAG</name>
<dbReference type="EMBL" id="CP080467">
    <property type="protein sequence ID" value="UNO48345.1"/>
    <property type="molecule type" value="Genomic_DNA"/>
</dbReference>
<dbReference type="InterPro" id="IPR006143">
    <property type="entry name" value="RND_pump_MFP"/>
</dbReference>
<comment type="similarity">
    <text evidence="1">Belongs to the membrane fusion protein (MFP) (TC 8.A.1) family.</text>
</comment>
<dbReference type="SUPFAM" id="SSF111369">
    <property type="entry name" value="HlyD-like secretion proteins"/>
    <property type="match status" value="1"/>
</dbReference>
<evidence type="ECO:0000256" key="1">
    <source>
        <dbReference type="ARBA" id="ARBA00009477"/>
    </source>
</evidence>
<dbReference type="RefSeq" id="WP_021296979.1">
    <property type="nucleotide sequence ID" value="NZ_AURB01000141.1"/>
</dbReference>
<dbReference type="Gene3D" id="2.40.50.100">
    <property type="match status" value="1"/>
</dbReference>
<feature type="domain" description="YknX-like C-terminal permuted SH3-like" evidence="2">
    <location>
        <begin position="288"/>
        <end position="353"/>
    </location>
</feature>
<dbReference type="eggNOG" id="COG0845">
    <property type="taxonomic scope" value="Bacteria"/>
</dbReference>
<dbReference type="Pfam" id="PF25989">
    <property type="entry name" value="YknX_C"/>
    <property type="match status" value="1"/>
</dbReference>
<evidence type="ECO:0000313" key="4">
    <source>
        <dbReference type="EMBL" id="UNO48345.1"/>
    </source>
</evidence>
<evidence type="ECO:0000313" key="5">
    <source>
        <dbReference type="Proteomes" id="UP000829401"/>
    </source>
</evidence>
<evidence type="ECO:0000259" key="2">
    <source>
        <dbReference type="Pfam" id="PF25989"/>
    </source>
</evidence>
<dbReference type="InterPro" id="IPR058636">
    <property type="entry name" value="Beta-barrel_YknX"/>
</dbReference>
<reference evidence="5" key="1">
    <citation type="journal article" date="2022" name="G3 (Bethesda)">
        <title>Unveiling the complete genome sequence of Alicyclobacillus acidoterrestris DSM 3922T, a taint-producing strain.</title>
        <authorList>
            <person name="Leonardo I.C."/>
            <person name="Barreto Crespo M.T."/>
            <person name="Gaspar F.B."/>
        </authorList>
    </citation>
    <scope>NUCLEOTIDE SEQUENCE [LARGE SCALE GENOMIC DNA]</scope>
    <source>
        <strain evidence="5">DSM 3922</strain>
    </source>
</reference>
<evidence type="ECO:0000259" key="3">
    <source>
        <dbReference type="Pfam" id="PF25990"/>
    </source>
</evidence>
<sequence length="355" mass="37589">MQEPARRHRRVVTTIVAIVLVLAVAAAVVLTLVHRRHSAPALQVTTVRLQTMRRTIFSAGEVKPTERQLVDPTQLTSPVLHMDVTVGQHVKKGQILFQTDDSAQQQAISSAQSALTAANREYSQAQAGYSSAPDLLKQVWLPEVEAAEAAVTQAQQQLASAKAALAETEVRANFDGIVLVASPQGVDASGNQSPIVEVVGPQKQIVIELSEVDATHVKKGMSVSITSNAYPNQTFHGTVSMVAPFAATNQNGTGQVEVDVRPTGTFTVPLGYQVNCKIASATHKQVPTVPYGALVQQGSNYAVYVVTGGKAVLTPVQLGITNDTSVEVTSGLHAGERILNNPPSDLQNGQAVKTS</sequence>
<dbReference type="PANTHER" id="PTHR30469">
    <property type="entry name" value="MULTIDRUG RESISTANCE PROTEIN MDTA"/>
    <property type="match status" value="1"/>
</dbReference>
<dbReference type="PANTHER" id="PTHR30469:SF33">
    <property type="entry name" value="SLR1207 PROTEIN"/>
    <property type="match status" value="1"/>
</dbReference>
<keyword evidence="5" id="KW-1185">Reference proteome</keyword>
<dbReference type="NCBIfam" id="TIGR01730">
    <property type="entry name" value="RND_mfp"/>
    <property type="match status" value="1"/>
</dbReference>
<dbReference type="Proteomes" id="UP000829401">
    <property type="component" value="Chromosome"/>
</dbReference>
<dbReference type="OrthoDB" id="2372916at2"/>
<dbReference type="Pfam" id="PF25990">
    <property type="entry name" value="Beta-barrel_YknX"/>
    <property type="match status" value="1"/>
</dbReference>
<dbReference type="Gene3D" id="2.40.30.170">
    <property type="match status" value="1"/>
</dbReference>
<dbReference type="AlphaFoldDB" id="T0D5S1"/>
<protein>
    <submittedName>
        <fullName evidence="4">Efflux RND transporter periplasmic adaptor subunit</fullName>
    </submittedName>
</protein>
<dbReference type="Gene3D" id="2.40.420.20">
    <property type="match status" value="1"/>
</dbReference>
<accession>A0A9E6ZEU4</accession>
<dbReference type="STRING" id="1356854.N007_09615"/>
<dbReference type="GO" id="GO:0015562">
    <property type="term" value="F:efflux transmembrane transporter activity"/>
    <property type="evidence" value="ECO:0007669"/>
    <property type="project" value="TreeGrafter"/>
</dbReference>
<proteinExistence type="inferred from homology"/>
<dbReference type="InterPro" id="IPR058637">
    <property type="entry name" value="YknX-like_C"/>
</dbReference>
<accession>T0D5S1</accession>
<dbReference type="KEGG" id="aaco:K1I37_16990"/>
<dbReference type="GO" id="GO:1990281">
    <property type="term" value="C:efflux pump complex"/>
    <property type="evidence" value="ECO:0007669"/>
    <property type="project" value="TreeGrafter"/>
</dbReference>
<organism evidence="4 5">
    <name type="scientific">Alicyclobacillus acidoterrestris (strain ATCC 49025 / DSM 3922 / CIP 106132 / NCIMB 13137 / GD3B)</name>
    <dbReference type="NCBI Taxonomy" id="1356854"/>
    <lineage>
        <taxon>Bacteria</taxon>
        <taxon>Bacillati</taxon>
        <taxon>Bacillota</taxon>
        <taxon>Bacilli</taxon>
        <taxon>Bacillales</taxon>
        <taxon>Alicyclobacillaceae</taxon>
        <taxon>Alicyclobacillus</taxon>
    </lineage>
</organism>